<protein>
    <submittedName>
        <fullName evidence="3">Uncharacterized protein</fullName>
    </submittedName>
</protein>
<sequence>MNERKFYNLIHFRAYGKNTMNGENDKGNSFESCRNGDYRNIPGTWQGEKKGIMEQEIKGRSEDGPTRQGELRTA</sequence>
<evidence type="ECO:0000313" key="2">
    <source>
        <dbReference type="EMBL" id="SBT57430.1"/>
    </source>
</evidence>
<gene>
    <name evidence="3" type="ORF">POVWA1_082810</name>
    <name evidence="2" type="ORF">POVWA2_079560</name>
</gene>
<dbReference type="EMBL" id="FLRD01001565">
    <property type="protein sequence ID" value="SBT57634.1"/>
    <property type="molecule type" value="Genomic_DNA"/>
</dbReference>
<name>A0A1A9AN52_PLAOA</name>
<keyword evidence="5" id="KW-1185">Reference proteome</keyword>
<dbReference type="AlphaFoldDB" id="A0A1A9AN52"/>
<organism evidence="3 5">
    <name type="scientific">Plasmodium ovale wallikeri</name>
    <dbReference type="NCBI Taxonomy" id="864142"/>
    <lineage>
        <taxon>Eukaryota</taxon>
        <taxon>Sar</taxon>
        <taxon>Alveolata</taxon>
        <taxon>Apicomplexa</taxon>
        <taxon>Aconoidasida</taxon>
        <taxon>Haemosporida</taxon>
        <taxon>Plasmodiidae</taxon>
        <taxon>Plasmodium</taxon>
        <taxon>Plasmodium (Plasmodium)</taxon>
    </lineage>
</organism>
<dbReference type="EMBL" id="FLRE01001828">
    <property type="protein sequence ID" value="SBT57430.1"/>
    <property type="molecule type" value="Genomic_DNA"/>
</dbReference>
<evidence type="ECO:0000313" key="3">
    <source>
        <dbReference type="EMBL" id="SBT57634.1"/>
    </source>
</evidence>
<reference evidence="3" key="1">
    <citation type="submission" date="2016-05" db="EMBL/GenBank/DDBJ databases">
        <authorList>
            <person name="Lavstsen T."/>
            <person name="Jespersen J.S."/>
        </authorList>
    </citation>
    <scope>NUCLEOTIDE SEQUENCE [LARGE SCALE GENOMIC DNA]</scope>
</reference>
<evidence type="ECO:0000313" key="4">
    <source>
        <dbReference type="Proteomes" id="UP000078550"/>
    </source>
</evidence>
<feature type="region of interest" description="Disordered" evidence="1">
    <location>
        <begin position="55"/>
        <end position="74"/>
    </location>
</feature>
<dbReference type="Proteomes" id="UP000078555">
    <property type="component" value="Unassembled WGS sequence"/>
</dbReference>
<reference evidence="4 5" key="2">
    <citation type="submission" date="2016-05" db="EMBL/GenBank/DDBJ databases">
        <authorList>
            <person name="Naeem Raeece"/>
        </authorList>
    </citation>
    <scope>NUCLEOTIDE SEQUENCE [LARGE SCALE GENOMIC DNA]</scope>
</reference>
<accession>A0A1A9AN52</accession>
<proteinExistence type="predicted"/>
<evidence type="ECO:0000313" key="5">
    <source>
        <dbReference type="Proteomes" id="UP000078555"/>
    </source>
</evidence>
<evidence type="ECO:0000256" key="1">
    <source>
        <dbReference type="SAM" id="MobiDB-lite"/>
    </source>
</evidence>
<dbReference type="Proteomes" id="UP000078550">
    <property type="component" value="Unassembled WGS sequence"/>
</dbReference>